<accession>A0ABX2RT87</accession>
<evidence type="ECO:0000256" key="6">
    <source>
        <dbReference type="ARBA" id="ARBA00038076"/>
    </source>
</evidence>
<organism evidence="9 10">
    <name type="scientific">Micromonospora purpureochromogenes</name>
    <dbReference type="NCBI Taxonomy" id="47872"/>
    <lineage>
        <taxon>Bacteria</taxon>
        <taxon>Bacillati</taxon>
        <taxon>Actinomycetota</taxon>
        <taxon>Actinomycetes</taxon>
        <taxon>Micromonosporales</taxon>
        <taxon>Micromonosporaceae</taxon>
        <taxon>Micromonospora</taxon>
    </lineage>
</organism>
<feature type="transmembrane region" description="Helical" evidence="7">
    <location>
        <begin position="778"/>
        <end position="798"/>
    </location>
</feature>
<protein>
    <submittedName>
        <fullName evidence="9">ABC transport system permease protein</fullName>
    </submittedName>
</protein>
<proteinExistence type="inferred from homology"/>
<dbReference type="PANTHER" id="PTHR30572:SF4">
    <property type="entry name" value="ABC TRANSPORTER PERMEASE YTRF"/>
    <property type="match status" value="1"/>
</dbReference>
<evidence type="ECO:0000256" key="2">
    <source>
        <dbReference type="ARBA" id="ARBA00022475"/>
    </source>
</evidence>
<dbReference type="PANTHER" id="PTHR30572">
    <property type="entry name" value="MEMBRANE COMPONENT OF TRANSPORTER-RELATED"/>
    <property type="match status" value="1"/>
</dbReference>
<evidence type="ECO:0000256" key="3">
    <source>
        <dbReference type="ARBA" id="ARBA00022692"/>
    </source>
</evidence>
<dbReference type="Proteomes" id="UP000631553">
    <property type="component" value="Unassembled WGS sequence"/>
</dbReference>
<sequence length="813" mass="84061">MSGILRVKLRRDMRASWSRLALMVLAITVSLAAFAAVLFAWSAARRETGAAYASTSPASATIVLDQPVDAPRMAALAAQAAERPDVLEATGRTQFTADLEVGGRPVDIPLQAFVATPDDPMRLATFHVDTRSWPSSVGEIFLSGDSLGLLEAAVGDTITARMPDGRRIPLRIAATVYDPSLSPSPQEQLARGYLSAASLSGPGGMAPLDQLKLQIAQPGTSDPSADRAVIVAAAAEVGQWLRRDQGLTVREIQVPPPLAHPHQWQADALLAALLAGAAATLLLSSVLTATMLHNLFTLHIPQIGIMKAIGARTGRVGRFYLTMVLAIAGVATALALGPATWLGRTAVDVFLNLLGIRPASLSPPLWTYAIVIGLGVGLPTLIGLVPVVKATRTTVRAAIDHRGAGAPSKASGLAARLGLRGVGSHGLAMAVRNTVRRPARFLLAAGLLATAGMVFIAAMSLSSGTEAVVETKKEQRSWDVDAQLSGPGAVDRIQAVVAAVPGVTRVEALAVVPAGIAGPGQIPVTRTYPDQGHGRVSVTALPATVPAPTLLEGRWLTPGETGAVVLNQVTRTNTLPGARPGDTVQLIVAGRSTTWRIAGIVEESGHGSGVYTTIDGYAAAMNQPPAANQLRITTAAHDEQTRQDTAAAVERALTGAGIGVASANSISRSEAITQGHFGPIVLILLGIALPLGVVGVVGLAATMSANVLDRTREFGVLHAIGARPRTVRRIVTAEGVLVAAASYLIAIPLALGLAAILGRGLGELFFDAPLPYRVSTPAALLWLGIVVLGSVLATETAATRASRISVREALTAL</sequence>
<evidence type="ECO:0000256" key="5">
    <source>
        <dbReference type="ARBA" id="ARBA00023136"/>
    </source>
</evidence>
<feature type="transmembrane region" description="Helical" evidence="7">
    <location>
        <begin position="20"/>
        <end position="41"/>
    </location>
</feature>
<comment type="caution">
    <text evidence="9">The sequence shown here is derived from an EMBL/GenBank/DDBJ whole genome shotgun (WGS) entry which is preliminary data.</text>
</comment>
<evidence type="ECO:0000256" key="1">
    <source>
        <dbReference type="ARBA" id="ARBA00004651"/>
    </source>
</evidence>
<dbReference type="Pfam" id="PF02687">
    <property type="entry name" value="FtsX"/>
    <property type="match status" value="2"/>
</dbReference>
<keyword evidence="5 7" id="KW-0472">Membrane</keyword>
<feature type="transmembrane region" description="Helical" evidence="7">
    <location>
        <begin position="441"/>
        <end position="461"/>
    </location>
</feature>
<evidence type="ECO:0000313" key="9">
    <source>
        <dbReference type="EMBL" id="NYF59737.1"/>
    </source>
</evidence>
<comment type="subcellular location">
    <subcellularLocation>
        <location evidence="1">Cell membrane</location>
        <topology evidence="1">Multi-pass membrane protein</topology>
    </subcellularLocation>
</comment>
<keyword evidence="3 7" id="KW-0812">Transmembrane</keyword>
<feature type="transmembrane region" description="Helical" evidence="7">
    <location>
        <begin position="365"/>
        <end position="388"/>
    </location>
</feature>
<feature type="transmembrane region" description="Helical" evidence="7">
    <location>
        <begin position="677"/>
        <end position="702"/>
    </location>
</feature>
<comment type="similarity">
    <text evidence="6">Belongs to the ABC-4 integral membrane protein family.</text>
</comment>
<gene>
    <name evidence="9" type="ORF">HDA35_005568</name>
</gene>
<dbReference type="EMBL" id="JACCCQ010000001">
    <property type="protein sequence ID" value="NYF59737.1"/>
    <property type="molecule type" value="Genomic_DNA"/>
</dbReference>
<feature type="domain" description="ABC3 transporter permease C-terminal" evidence="8">
    <location>
        <begin position="693"/>
        <end position="804"/>
    </location>
</feature>
<keyword evidence="2" id="KW-1003">Cell membrane</keyword>
<dbReference type="RefSeq" id="WP_179805372.1">
    <property type="nucleotide sequence ID" value="NZ_JACCCQ010000001.1"/>
</dbReference>
<dbReference type="InterPro" id="IPR003838">
    <property type="entry name" value="ABC3_permease_C"/>
</dbReference>
<keyword evidence="4 7" id="KW-1133">Transmembrane helix</keyword>
<evidence type="ECO:0000256" key="7">
    <source>
        <dbReference type="SAM" id="Phobius"/>
    </source>
</evidence>
<evidence type="ECO:0000259" key="8">
    <source>
        <dbReference type="Pfam" id="PF02687"/>
    </source>
</evidence>
<evidence type="ECO:0000313" key="10">
    <source>
        <dbReference type="Proteomes" id="UP000631553"/>
    </source>
</evidence>
<dbReference type="InterPro" id="IPR050250">
    <property type="entry name" value="Macrolide_Exporter_MacB"/>
</dbReference>
<reference evidence="9 10" key="1">
    <citation type="submission" date="2020-07" db="EMBL/GenBank/DDBJ databases">
        <title>Sequencing the genomes of 1000 actinobacteria strains.</title>
        <authorList>
            <person name="Klenk H.-P."/>
        </authorList>
    </citation>
    <scope>NUCLEOTIDE SEQUENCE [LARGE SCALE GENOMIC DNA]</scope>
    <source>
        <strain evidence="9 10">DSM 43814</strain>
    </source>
</reference>
<feature type="domain" description="ABC3 transporter permease C-terminal" evidence="8">
    <location>
        <begin position="277"/>
        <end position="394"/>
    </location>
</feature>
<evidence type="ECO:0000256" key="4">
    <source>
        <dbReference type="ARBA" id="ARBA00022989"/>
    </source>
</evidence>
<name>A0ABX2RT87_9ACTN</name>
<feature type="transmembrane region" description="Helical" evidence="7">
    <location>
        <begin position="319"/>
        <end position="341"/>
    </location>
</feature>
<keyword evidence="10" id="KW-1185">Reference proteome</keyword>
<feature type="transmembrane region" description="Helical" evidence="7">
    <location>
        <begin position="735"/>
        <end position="758"/>
    </location>
</feature>
<feature type="transmembrane region" description="Helical" evidence="7">
    <location>
        <begin position="268"/>
        <end position="298"/>
    </location>
</feature>